<dbReference type="RefSeq" id="WP_094404430.1">
    <property type="nucleotide sequence ID" value="NZ_NMVO01000001.1"/>
</dbReference>
<evidence type="ECO:0000256" key="6">
    <source>
        <dbReference type="ARBA" id="ARBA00023136"/>
    </source>
</evidence>
<dbReference type="InterPro" id="IPR044751">
    <property type="entry name" value="Ion_transp-like_CBS"/>
</dbReference>
<dbReference type="Proteomes" id="UP000215896">
    <property type="component" value="Unassembled WGS sequence"/>
</dbReference>
<evidence type="ECO:0000256" key="8">
    <source>
        <dbReference type="PROSITE-ProRule" id="PRU01193"/>
    </source>
</evidence>
<accession>A0A255GQD1</accession>
<evidence type="ECO:0008006" key="12">
    <source>
        <dbReference type="Google" id="ProtNLM"/>
    </source>
</evidence>
<accession>A0A4R6LQN5</accession>
<evidence type="ECO:0000256" key="7">
    <source>
        <dbReference type="PROSITE-ProRule" id="PRU00703"/>
    </source>
</evidence>
<gene>
    <name evidence="10" type="ORF">CGZ94_01595</name>
</gene>
<dbReference type="PROSITE" id="PS51371">
    <property type="entry name" value="CBS"/>
    <property type="match status" value="1"/>
</dbReference>
<keyword evidence="6 8" id="KW-0472">Membrane</keyword>
<sequence>MSDGLAIALAVLFLLGNAFFVGAEFSLVAARRTPIEEAAAHGRPGARWTVRAMDRVSTMMAGAQLGITVCSLALGALGEPAIAHLLTPLFELVHLPEGLMHPVSLVISMAIVVYLHMVLGEMVPKNLAIAGPERVALLLGPPMYLICLALRPVLWLLNAIANGVLKLLKVKPTEEVSSTVSVEDVPGYLEESHERGLLEDTEHQLMAGALTMNSGRVAEVTIPVEQIVALDESDTVAEAEETCVRFGHSRFPVRGETGWVGYVHLKDLLDPTLDPDRTLPTSAIRELVRVSSGATLLEALRPMQRSGAHLAAVTDEENGEPVGWVMLEDVMETMIGTVSEDAEQQRK</sequence>
<dbReference type="CDD" id="cd04590">
    <property type="entry name" value="CBS_pair_CorC_HlyC_assoc"/>
    <property type="match status" value="1"/>
</dbReference>
<keyword evidence="4" id="KW-0677">Repeat</keyword>
<evidence type="ECO:0000256" key="9">
    <source>
        <dbReference type="SAM" id="Phobius"/>
    </source>
</evidence>
<keyword evidence="7" id="KW-0129">CBS domain</keyword>
<keyword evidence="5 8" id="KW-1133">Transmembrane helix</keyword>
<dbReference type="EMBL" id="NMVO01000001">
    <property type="protein sequence ID" value="OYO17612.1"/>
    <property type="molecule type" value="Genomic_DNA"/>
</dbReference>
<comment type="subcellular location">
    <subcellularLocation>
        <location evidence="1">Cell membrane</location>
        <topology evidence="1">Multi-pass membrane protein</topology>
    </subcellularLocation>
</comment>
<dbReference type="InterPro" id="IPR046342">
    <property type="entry name" value="CBS_dom_sf"/>
</dbReference>
<evidence type="ECO:0000256" key="1">
    <source>
        <dbReference type="ARBA" id="ARBA00004651"/>
    </source>
</evidence>
<keyword evidence="11" id="KW-1185">Reference proteome</keyword>
<evidence type="ECO:0000256" key="2">
    <source>
        <dbReference type="ARBA" id="ARBA00022475"/>
    </source>
</evidence>
<evidence type="ECO:0000256" key="3">
    <source>
        <dbReference type="ARBA" id="ARBA00022692"/>
    </source>
</evidence>
<dbReference type="AlphaFoldDB" id="A0A255GQD1"/>
<dbReference type="PANTHER" id="PTHR43099:SF5">
    <property type="entry name" value="HLYC_CORC FAMILY TRANSPORTER"/>
    <property type="match status" value="1"/>
</dbReference>
<dbReference type="PANTHER" id="PTHR43099">
    <property type="entry name" value="UPF0053 PROTEIN YRKA"/>
    <property type="match status" value="1"/>
</dbReference>
<name>A0A255GQD1_9ACTN</name>
<dbReference type="Pfam" id="PF00571">
    <property type="entry name" value="CBS"/>
    <property type="match status" value="2"/>
</dbReference>
<keyword evidence="3 8" id="KW-0812">Transmembrane</keyword>
<dbReference type="OrthoDB" id="110231at2"/>
<keyword evidence="2" id="KW-1003">Cell membrane</keyword>
<feature type="transmembrane region" description="Helical" evidence="9">
    <location>
        <begin position="63"/>
        <end position="87"/>
    </location>
</feature>
<organism evidence="10 11">
    <name type="scientific">Enemella evansiae</name>
    <dbReference type="NCBI Taxonomy" id="2016499"/>
    <lineage>
        <taxon>Bacteria</taxon>
        <taxon>Bacillati</taxon>
        <taxon>Actinomycetota</taxon>
        <taxon>Actinomycetes</taxon>
        <taxon>Propionibacteriales</taxon>
        <taxon>Propionibacteriaceae</taxon>
        <taxon>Enemella</taxon>
    </lineage>
</organism>
<feature type="transmembrane region" description="Helical" evidence="9">
    <location>
        <begin position="139"/>
        <end position="161"/>
    </location>
</feature>
<dbReference type="SUPFAM" id="SSF54631">
    <property type="entry name" value="CBS-domain pair"/>
    <property type="match status" value="1"/>
</dbReference>
<proteinExistence type="predicted"/>
<dbReference type="GO" id="GO:0005886">
    <property type="term" value="C:plasma membrane"/>
    <property type="evidence" value="ECO:0007669"/>
    <property type="project" value="UniProtKB-SubCell"/>
</dbReference>
<protein>
    <recommendedName>
        <fullName evidence="12">HlyC/CorC family transporter</fullName>
    </recommendedName>
</protein>
<dbReference type="Pfam" id="PF01595">
    <property type="entry name" value="CNNM"/>
    <property type="match status" value="1"/>
</dbReference>
<dbReference type="InterPro" id="IPR051676">
    <property type="entry name" value="UPF0053_domain"/>
</dbReference>
<dbReference type="InterPro" id="IPR002550">
    <property type="entry name" value="CNNM"/>
</dbReference>
<reference evidence="10 11" key="1">
    <citation type="submission" date="2017-07" db="EMBL/GenBank/DDBJ databases">
        <title>Draft whole genome sequences of clinical Proprionibacteriaceae strains.</title>
        <authorList>
            <person name="Bernier A.-M."/>
            <person name="Bernard K."/>
            <person name="Domingo M.-C."/>
        </authorList>
    </citation>
    <scope>NUCLEOTIDE SEQUENCE [LARGE SCALE GENOMIC DNA]</scope>
    <source>
        <strain evidence="10 11">NML 030167</strain>
    </source>
</reference>
<comment type="caution">
    <text evidence="10">The sequence shown here is derived from an EMBL/GenBank/DDBJ whole genome shotgun (WGS) entry which is preliminary data.</text>
</comment>
<dbReference type="InterPro" id="IPR000644">
    <property type="entry name" value="CBS_dom"/>
</dbReference>
<feature type="transmembrane region" description="Helical" evidence="9">
    <location>
        <begin position="99"/>
        <end position="119"/>
    </location>
</feature>
<evidence type="ECO:0000256" key="5">
    <source>
        <dbReference type="ARBA" id="ARBA00022989"/>
    </source>
</evidence>
<evidence type="ECO:0000313" key="11">
    <source>
        <dbReference type="Proteomes" id="UP000215896"/>
    </source>
</evidence>
<dbReference type="Gene3D" id="3.10.580.10">
    <property type="entry name" value="CBS-domain"/>
    <property type="match status" value="1"/>
</dbReference>
<evidence type="ECO:0000256" key="4">
    <source>
        <dbReference type="ARBA" id="ARBA00022737"/>
    </source>
</evidence>
<evidence type="ECO:0000313" key="10">
    <source>
        <dbReference type="EMBL" id="OYO17612.1"/>
    </source>
</evidence>
<dbReference type="PROSITE" id="PS51846">
    <property type="entry name" value="CNNM"/>
    <property type="match status" value="1"/>
</dbReference>